<evidence type="ECO:0000313" key="1">
    <source>
        <dbReference type="EMBL" id="KFB67691.1"/>
    </source>
</evidence>
<gene>
    <name evidence="1" type="ORF">CAPSK01_002806</name>
</gene>
<protein>
    <submittedName>
        <fullName evidence="1">Uncharacterized protein</fullName>
    </submittedName>
</protein>
<reference evidence="1 2" key="1">
    <citation type="submission" date="2014-07" db="EMBL/GenBank/DDBJ databases">
        <title>Expanding our view of genomic diversity in Candidatus Accumulibacter clades.</title>
        <authorList>
            <person name="Skennerton C.T."/>
            <person name="Barr J.J."/>
            <person name="Slater F.R."/>
            <person name="Bond P.L."/>
            <person name="Tyson G.W."/>
        </authorList>
    </citation>
    <scope>NUCLEOTIDE SEQUENCE [LARGE SCALE GENOMIC DNA]</scope>
    <source>
        <strain evidence="2">SK-01</strain>
    </source>
</reference>
<name>A0A084XYZ7_9PROT</name>
<dbReference type="EMBL" id="JDSS02000026">
    <property type="protein sequence ID" value="KFB67691.1"/>
    <property type="molecule type" value="Genomic_DNA"/>
</dbReference>
<dbReference type="AlphaFoldDB" id="A0A084XYZ7"/>
<evidence type="ECO:0000313" key="2">
    <source>
        <dbReference type="Proteomes" id="UP000019812"/>
    </source>
</evidence>
<organism evidence="1 2">
    <name type="scientific">Candidatus Accumulibacter vicinus</name>
    <dbReference type="NCBI Taxonomy" id="2954382"/>
    <lineage>
        <taxon>Bacteria</taxon>
        <taxon>Pseudomonadati</taxon>
        <taxon>Pseudomonadota</taxon>
        <taxon>Betaproteobacteria</taxon>
        <taxon>Candidatus Accumulibacter</taxon>
    </lineage>
</organism>
<sequence length="69" mass="7793">MNHMKYQRKQVVWVCISSAEALAADAAARNPLHYREGKKQGTRVKSITARILKISVKRAILRMRGEGSI</sequence>
<dbReference type="Proteomes" id="UP000019812">
    <property type="component" value="Unassembled WGS sequence"/>
</dbReference>
<proteinExistence type="predicted"/>
<accession>A0A084XYZ7</accession>
<dbReference type="RefSeq" id="WP_273703594.1">
    <property type="nucleotide sequence ID" value="NZ_JDSS02000026.1"/>
</dbReference>
<dbReference type="STRING" id="1457154.CAPSK01_002806"/>
<comment type="caution">
    <text evidence="1">The sequence shown here is derived from an EMBL/GenBank/DDBJ whole genome shotgun (WGS) entry which is preliminary data.</text>
</comment>